<organism evidence="8 9">
    <name type="scientific">Cadophora malorum</name>
    <dbReference type="NCBI Taxonomy" id="108018"/>
    <lineage>
        <taxon>Eukaryota</taxon>
        <taxon>Fungi</taxon>
        <taxon>Dikarya</taxon>
        <taxon>Ascomycota</taxon>
        <taxon>Pezizomycotina</taxon>
        <taxon>Leotiomycetes</taxon>
        <taxon>Helotiales</taxon>
        <taxon>Ploettnerulaceae</taxon>
        <taxon>Cadophora</taxon>
    </lineage>
</organism>
<dbReference type="Pfam" id="PF07690">
    <property type="entry name" value="MFS_1"/>
    <property type="match status" value="1"/>
</dbReference>
<keyword evidence="4 7" id="KW-0812">Transmembrane</keyword>
<dbReference type="InterPro" id="IPR011701">
    <property type="entry name" value="MFS"/>
</dbReference>
<evidence type="ECO:0000313" key="8">
    <source>
        <dbReference type="EMBL" id="KAG4420160.1"/>
    </source>
</evidence>
<dbReference type="Gene3D" id="1.20.1250.20">
    <property type="entry name" value="MFS general substrate transporter like domains"/>
    <property type="match status" value="1"/>
</dbReference>
<dbReference type="GO" id="GO:0022857">
    <property type="term" value="F:transmembrane transporter activity"/>
    <property type="evidence" value="ECO:0007669"/>
    <property type="project" value="InterPro"/>
</dbReference>
<comment type="subcellular location">
    <subcellularLocation>
        <location evidence="1">Membrane</location>
        <topology evidence="1">Multi-pass membrane protein</topology>
    </subcellularLocation>
</comment>
<feature type="transmembrane region" description="Helical" evidence="7">
    <location>
        <begin position="212"/>
        <end position="235"/>
    </location>
</feature>
<dbReference type="PANTHER" id="PTHR20772:SF2">
    <property type="entry name" value="PROTEIN FMP42"/>
    <property type="match status" value="1"/>
</dbReference>
<feature type="transmembrane region" description="Helical" evidence="7">
    <location>
        <begin position="127"/>
        <end position="147"/>
    </location>
</feature>
<dbReference type="Proteomes" id="UP000664132">
    <property type="component" value="Unassembled WGS sequence"/>
</dbReference>
<feature type="transmembrane region" description="Helical" evidence="7">
    <location>
        <begin position="353"/>
        <end position="375"/>
    </location>
</feature>
<feature type="transmembrane region" description="Helical" evidence="7">
    <location>
        <begin position="475"/>
        <end position="494"/>
    </location>
</feature>
<comment type="caution">
    <text evidence="8">The sequence shown here is derived from an EMBL/GenBank/DDBJ whole genome shotgun (WGS) entry which is preliminary data.</text>
</comment>
<evidence type="ECO:0000256" key="1">
    <source>
        <dbReference type="ARBA" id="ARBA00004141"/>
    </source>
</evidence>
<evidence type="ECO:0000256" key="7">
    <source>
        <dbReference type="SAM" id="Phobius"/>
    </source>
</evidence>
<evidence type="ECO:0000256" key="4">
    <source>
        <dbReference type="ARBA" id="ARBA00022692"/>
    </source>
</evidence>
<dbReference type="AlphaFoldDB" id="A0A8H7W7M3"/>
<evidence type="ECO:0000256" key="5">
    <source>
        <dbReference type="ARBA" id="ARBA00022989"/>
    </source>
</evidence>
<feature type="transmembrane region" description="Helical" evidence="7">
    <location>
        <begin position="514"/>
        <end position="537"/>
    </location>
</feature>
<dbReference type="SUPFAM" id="SSF103473">
    <property type="entry name" value="MFS general substrate transporter"/>
    <property type="match status" value="1"/>
</dbReference>
<feature type="transmembrane region" description="Helical" evidence="7">
    <location>
        <begin position="395"/>
        <end position="418"/>
    </location>
</feature>
<keyword evidence="6 7" id="KW-0472">Membrane</keyword>
<keyword evidence="5 7" id="KW-1133">Transmembrane helix</keyword>
<comment type="similarity">
    <text evidence="2">Belongs to the SLC43A transporter (TC 2.A.1.44) family.</text>
</comment>
<dbReference type="PANTHER" id="PTHR20772">
    <property type="entry name" value="PROTEIN FMP42"/>
    <property type="match status" value="1"/>
</dbReference>
<evidence type="ECO:0008006" key="10">
    <source>
        <dbReference type="Google" id="ProtNLM"/>
    </source>
</evidence>
<accession>A0A8H7W7M3</accession>
<dbReference type="InterPro" id="IPR036259">
    <property type="entry name" value="MFS_trans_sf"/>
</dbReference>
<evidence type="ECO:0000256" key="2">
    <source>
        <dbReference type="ARBA" id="ARBA00006595"/>
    </source>
</evidence>
<keyword evidence="9" id="KW-1185">Reference proteome</keyword>
<feature type="transmembrane region" description="Helical" evidence="7">
    <location>
        <begin position="154"/>
        <end position="174"/>
    </location>
</feature>
<dbReference type="OrthoDB" id="330047at2759"/>
<keyword evidence="3" id="KW-0813">Transport</keyword>
<dbReference type="InterPro" id="IPR052599">
    <property type="entry name" value="SLC43A_AATransporter"/>
</dbReference>
<name>A0A8H7W7M3_9HELO</name>
<evidence type="ECO:0000256" key="3">
    <source>
        <dbReference type="ARBA" id="ARBA00022448"/>
    </source>
</evidence>
<sequence>MSLSQRVSSFESLSLYPERGRSLSDGGSPSSRDRKLSFSPLPGAWDPPPALAEHVHPISAFEIPRSTRILQICIAIIYCLFAAGIVFGYAALKPVLIREEVYRDLCTKDEIDRGARTCYAQELHLNLMFTVAAVGTNVAALPIGAILDTFGPRICGVIGSFLLAIGAILFAFAWQLPFDGYIPGYLFLALGGPFVFISSFQLSNAFPKHSGLILALLTGAFDSSSAIFLIYRILYQWSNGTFWPKKFFLLYLVVPAFILIVQLFLMPTASYKTVGELVKEVEDADDVFEDQVDESTALLREEHRQHRQSVVSEITDLIGSKSGAKHFKQEEHKNKISGVWGAMHNKTVLQQVFSPWFVLITLFTMIQMTRINYFVATIRPQYEYILGSYQKAVEINTFFDVALPLGGILSIPFIGLVLDSTSTTFVLSALVTIATTIGVLGCLPYTWAAYANVSLFVLYRPFYYTTVSDFAAKVFGFRTFGTVYGLIICLAGLFNFSQSGLDALLHKVFDGNPIPVNLILLGSALTVGVALCVYVGVRSYQMRREGLETEAEHTRETVMPGAESPERL</sequence>
<evidence type="ECO:0000256" key="6">
    <source>
        <dbReference type="ARBA" id="ARBA00023136"/>
    </source>
</evidence>
<reference evidence="8" key="1">
    <citation type="submission" date="2021-02" db="EMBL/GenBank/DDBJ databases">
        <title>Genome sequence Cadophora malorum strain M34.</title>
        <authorList>
            <person name="Stefanovic E."/>
            <person name="Vu D."/>
            <person name="Scully C."/>
            <person name="Dijksterhuis J."/>
            <person name="Roader J."/>
            <person name="Houbraken J."/>
        </authorList>
    </citation>
    <scope>NUCLEOTIDE SEQUENCE</scope>
    <source>
        <strain evidence="8">M34</strain>
    </source>
</reference>
<gene>
    <name evidence="8" type="ORF">IFR04_006723</name>
</gene>
<dbReference type="EMBL" id="JAFJYH010000090">
    <property type="protein sequence ID" value="KAG4420160.1"/>
    <property type="molecule type" value="Genomic_DNA"/>
</dbReference>
<proteinExistence type="inferred from homology"/>
<protein>
    <recommendedName>
        <fullName evidence="10">MFS transporter</fullName>
    </recommendedName>
</protein>
<dbReference type="GO" id="GO:0000329">
    <property type="term" value="C:fungal-type vacuole membrane"/>
    <property type="evidence" value="ECO:0007669"/>
    <property type="project" value="TreeGrafter"/>
</dbReference>
<evidence type="ECO:0000313" key="9">
    <source>
        <dbReference type="Proteomes" id="UP000664132"/>
    </source>
</evidence>
<feature type="transmembrane region" description="Helical" evidence="7">
    <location>
        <begin position="247"/>
        <end position="265"/>
    </location>
</feature>
<feature type="transmembrane region" description="Helical" evidence="7">
    <location>
        <begin position="180"/>
        <end position="200"/>
    </location>
</feature>
<feature type="transmembrane region" description="Helical" evidence="7">
    <location>
        <begin position="69"/>
        <end position="92"/>
    </location>
</feature>